<name>A0A3P3QLN6_9GAMM</name>
<keyword evidence="2" id="KW-1185">Reference proteome</keyword>
<dbReference type="RefSeq" id="WP_046519020.1">
    <property type="nucleotide sequence ID" value="NZ_LAVS01000007.1"/>
</dbReference>
<dbReference type="NCBIfam" id="TIGR03187">
    <property type="entry name" value="DGQHR"/>
    <property type="match status" value="1"/>
</dbReference>
<proteinExistence type="predicted"/>
<dbReference type="InterPro" id="IPR017601">
    <property type="entry name" value="DGQHR-contain_dom"/>
</dbReference>
<dbReference type="OrthoDB" id="3524978at2"/>
<dbReference type="CDD" id="cd16412">
    <property type="entry name" value="dndB"/>
    <property type="match status" value="1"/>
</dbReference>
<evidence type="ECO:0000313" key="1">
    <source>
        <dbReference type="EMBL" id="RRJ21329.1"/>
    </source>
</evidence>
<evidence type="ECO:0000313" key="2">
    <source>
        <dbReference type="Proteomes" id="UP000276260"/>
    </source>
</evidence>
<sequence length="360" mass="41070">MNHILSGNSFPAIKGAQAGHEYYIVMCPLKRLKKIFTVDETMLAVSDRAQRVLNHSRIPQITRYIHNNRFDYTFSSLTACIEGHTSFQPIAEEGHGSKIGTLLVDEDAEFYLTDGQHRSAAIQQALEEDPSLGDETISVVFFVNKNLKERQKIFRDLNLYPVPTSKSIAVLYGSTPEENLTNKVVNDGDFFNGVVEFSDSRLSKRSSKFFMHSSLHAACMELCRDITEDNWEKQAQKAIDYWDTLATNLPLWQQAKAHQIKPADRGNYVLFSAVLLKSFAQLGKELLSEHKNWKTLLKQLQKLNWDRTNKIWADRCFSKGRMDHSSHSVTLTLNILKKHMSLNLTAEQQKVEDKFLGSAK</sequence>
<dbReference type="InterPro" id="IPR017642">
    <property type="entry name" value="DNA_S_mod_DndB"/>
</dbReference>
<dbReference type="Proteomes" id="UP000276260">
    <property type="component" value="Unassembled WGS sequence"/>
</dbReference>
<reference evidence="1 2" key="1">
    <citation type="submission" date="2018-11" db="EMBL/GenBank/DDBJ databases">
        <title>Draft genome analysis of Rheinheimera mesophila isolated from an industrial waste site.</title>
        <authorList>
            <person name="Yu Q."/>
            <person name="Qi Y."/>
            <person name="Zhang H."/>
            <person name="Lu Y."/>
            <person name="Pu J."/>
        </authorList>
    </citation>
    <scope>NUCLEOTIDE SEQUENCE [LARGE SCALE GENOMIC DNA]</scope>
    <source>
        <strain evidence="1 2">IITR13</strain>
    </source>
</reference>
<dbReference type="AlphaFoldDB" id="A0A3P3QLN6"/>
<organism evidence="1 2">
    <name type="scientific">Rheinheimera mesophila</name>
    <dbReference type="NCBI Taxonomy" id="1547515"/>
    <lineage>
        <taxon>Bacteria</taxon>
        <taxon>Pseudomonadati</taxon>
        <taxon>Pseudomonadota</taxon>
        <taxon>Gammaproteobacteria</taxon>
        <taxon>Chromatiales</taxon>
        <taxon>Chromatiaceae</taxon>
        <taxon>Rheinheimera</taxon>
    </lineage>
</organism>
<gene>
    <name evidence="1" type="primary">dndB</name>
    <name evidence="1" type="ORF">EIK76_10660</name>
</gene>
<dbReference type="EMBL" id="RRCF01000002">
    <property type="protein sequence ID" value="RRJ21329.1"/>
    <property type="molecule type" value="Genomic_DNA"/>
</dbReference>
<accession>A0A3P3QLN6</accession>
<dbReference type="NCBIfam" id="TIGR03233">
    <property type="entry name" value="DNA_S_dndB"/>
    <property type="match status" value="1"/>
</dbReference>
<protein>
    <submittedName>
        <fullName evidence="1">DNA sulfur modification protein DndB</fullName>
    </submittedName>
</protein>
<comment type="caution">
    <text evidence="1">The sequence shown here is derived from an EMBL/GenBank/DDBJ whole genome shotgun (WGS) entry which is preliminary data.</text>
</comment>
<dbReference type="Pfam" id="PF14072">
    <property type="entry name" value="DndB"/>
    <property type="match status" value="1"/>
</dbReference>